<keyword evidence="1" id="KW-0812">Transmembrane</keyword>
<name>A0A6C0KD43_9ZZZZ</name>
<accession>A0A6C0KD43</accession>
<organism evidence="2">
    <name type="scientific">viral metagenome</name>
    <dbReference type="NCBI Taxonomy" id="1070528"/>
    <lineage>
        <taxon>unclassified sequences</taxon>
        <taxon>metagenomes</taxon>
        <taxon>organismal metagenomes</taxon>
    </lineage>
</organism>
<proteinExistence type="predicted"/>
<feature type="transmembrane region" description="Helical" evidence="1">
    <location>
        <begin position="39"/>
        <end position="65"/>
    </location>
</feature>
<reference evidence="2" key="1">
    <citation type="journal article" date="2020" name="Nature">
        <title>Giant virus diversity and host interactions through global metagenomics.</title>
        <authorList>
            <person name="Schulz F."/>
            <person name="Roux S."/>
            <person name="Paez-Espino D."/>
            <person name="Jungbluth S."/>
            <person name="Walsh D.A."/>
            <person name="Denef V.J."/>
            <person name="McMahon K.D."/>
            <person name="Konstantinidis K.T."/>
            <person name="Eloe-Fadrosh E.A."/>
            <person name="Kyrpides N.C."/>
            <person name="Woyke T."/>
        </authorList>
    </citation>
    <scope>NUCLEOTIDE SEQUENCE</scope>
    <source>
        <strain evidence="2">GVMAG-S-1102244-55</strain>
    </source>
</reference>
<evidence type="ECO:0000256" key="1">
    <source>
        <dbReference type="SAM" id="Phobius"/>
    </source>
</evidence>
<protein>
    <submittedName>
        <fullName evidence="2">Uncharacterized protein</fullName>
    </submittedName>
</protein>
<keyword evidence="1" id="KW-0472">Membrane</keyword>
<evidence type="ECO:0000313" key="2">
    <source>
        <dbReference type="EMBL" id="QHU15101.1"/>
    </source>
</evidence>
<keyword evidence="1" id="KW-1133">Transmembrane helix</keyword>
<dbReference type="EMBL" id="MN740849">
    <property type="protein sequence ID" value="QHU15101.1"/>
    <property type="molecule type" value="Genomic_DNA"/>
</dbReference>
<dbReference type="AlphaFoldDB" id="A0A6C0KD43"/>
<sequence>MELKETIVNECLKVLHREDVKEEFKELMRPLIDMLIKEIYPYIFLSIIFVFISFLLILGIFILLLRNKILIPRKG</sequence>